<comment type="caution">
    <text evidence="4">The sequence shown here is derived from an EMBL/GenBank/DDBJ whole genome shotgun (WGS) entry which is preliminary data.</text>
</comment>
<keyword evidence="3" id="KW-1133">Transmembrane helix</keyword>
<evidence type="ECO:0008006" key="6">
    <source>
        <dbReference type="Google" id="ProtNLM"/>
    </source>
</evidence>
<protein>
    <recommendedName>
        <fullName evidence="6">Zinc-finger domain-containing protein</fullName>
    </recommendedName>
</protein>
<evidence type="ECO:0000313" key="5">
    <source>
        <dbReference type="Proteomes" id="UP000649753"/>
    </source>
</evidence>
<feature type="transmembrane region" description="Helical" evidence="3">
    <location>
        <begin position="179"/>
        <end position="198"/>
    </location>
</feature>
<feature type="transmembrane region" description="Helical" evidence="3">
    <location>
        <begin position="235"/>
        <end position="254"/>
    </location>
</feature>
<keyword evidence="3" id="KW-0472">Membrane</keyword>
<dbReference type="AlphaFoldDB" id="A0A927M432"/>
<reference evidence="4" key="1">
    <citation type="submission" date="2020-10" db="EMBL/GenBank/DDBJ databases">
        <title>Sequencing the genomes of 1000 actinobacteria strains.</title>
        <authorList>
            <person name="Klenk H.-P."/>
        </authorList>
    </citation>
    <scope>NUCLEOTIDE SEQUENCE</scope>
    <source>
        <strain evidence="4">DSM 46832</strain>
    </source>
</reference>
<dbReference type="RefSeq" id="WP_192766442.1">
    <property type="nucleotide sequence ID" value="NZ_JADBEB010000001.1"/>
</dbReference>
<keyword evidence="2" id="KW-0804">Transcription</keyword>
<evidence type="ECO:0000256" key="1">
    <source>
        <dbReference type="ARBA" id="ARBA00023015"/>
    </source>
</evidence>
<proteinExistence type="predicted"/>
<organism evidence="4 5">
    <name type="scientific">Plantactinospora soyae</name>
    <dbReference type="NCBI Taxonomy" id="1544732"/>
    <lineage>
        <taxon>Bacteria</taxon>
        <taxon>Bacillati</taxon>
        <taxon>Actinomycetota</taxon>
        <taxon>Actinomycetes</taxon>
        <taxon>Micromonosporales</taxon>
        <taxon>Micromonosporaceae</taxon>
        <taxon>Plantactinospora</taxon>
    </lineage>
</organism>
<keyword evidence="1" id="KW-0805">Transcription regulation</keyword>
<gene>
    <name evidence="4" type="ORF">H4W31_002054</name>
</gene>
<accession>A0A927M432</accession>
<feature type="transmembrane region" description="Helical" evidence="3">
    <location>
        <begin position="205"/>
        <end position="223"/>
    </location>
</feature>
<feature type="transmembrane region" description="Helical" evidence="3">
    <location>
        <begin position="152"/>
        <end position="173"/>
    </location>
</feature>
<dbReference type="Gene3D" id="1.10.10.1320">
    <property type="entry name" value="Anti-sigma factor, zinc-finger domain"/>
    <property type="match status" value="1"/>
</dbReference>
<name>A0A927M432_9ACTN</name>
<dbReference type="InterPro" id="IPR041916">
    <property type="entry name" value="Anti_sigma_zinc_sf"/>
</dbReference>
<evidence type="ECO:0000313" key="4">
    <source>
        <dbReference type="EMBL" id="MBE1486416.1"/>
    </source>
</evidence>
<sequence length="264" mass="27684">MTTHPTHAMISRYAVGAADVDDATVWAVEAHLESCATCRTLLADAVDPGTRDLLGRVADGIATGIATGPSPVRRRRSRRTGVAARVLPWLATAAGLVLAAVLFERTFDSLPSLVLLISPVAPLLPVAAVWSRRTDPAWELLATMPRAGLWLLLRRTLAVLAVVLPVLAMAGWWTGHSPALWLLPALAFTAGSLALGGLVGVDRAALGLAVTWSAAVVLPSLAGNRLPAILTGDSWPGWAVITVALLAVLLVRAADHRRLGLGRT</sequence>
<evidence type="ECO:0000256" key="3">
    <source>
        <dbReference type="SAM" id="Phobius"/>
    </source>
</evidence>
<dbReference type="Proteomes" id="UP000649753">
    <property type="component" value="Unassembled WGS sequence"/>
</dbReference>
<feature type="transmembrane region" description="Helical" evidence="3">
    <location>
        <begin position="109"/>
        <end position="131"/>
    </location>
</feature>
<evidence type="ECO:0000256" key="2">
    <source>
        <dbReference type="ARBA" id="ARBA00023163"/>
    </source>
</evidence>
<dbReference type="EMBL" id="JADBEB010000001">
    <property type="protein sequence ID" value="MBE1486416.1"/>
    <property type="molecule type" value="Genomic_DNA"/>
</dbReference>
<feature type="transmembrane region" description="Helical" evidence="3">
    <location>
        <begin position="82"/>
        <end position="103"/>
    </location>
</feature>
<keyword evidence="3" id="KW-0812">Transmembrane</keyword>
<keyword evidence="5" id="KW-1185">Reference proteome</keyword>